<dbReference type="GO" id="GO:0005840">
    <property type="term" value="C:ribosome"/>
    <property type="evidence" value="ECO:0007669"/>
    <property type="project" value="UniProtKB-KW"/>
</dbReference>
<evidence type="ECO:0000256" key="2">
    <source>
        <dbReference type="ARBA" id="ARBA00008561"/>
    </source>
</evidence>
<dbReference type="InterPro" id="IPR038447">
    <property type="entry name" value="PSRP-3/Ycf65_sf"/>
</dbReference>
<comment type="similarity">
    <text evidence="2">Belongs to the chloroplast-specific ribosomal protein cS23 family.</text>
</comment>
<dbReference type="Pfam" id="PF04839">
    <property type="entry name" value="PSRP-3_Ycf65"/>
    <property type="match status" value="1"/>
</dbReference>
<evidence type="ECO:0000256" key="5">
    <source>
        <dbReference type="ARBA" id="ARBA00023274"/>
    </source>
</evidence>
<organism evidence="7">
    <name type="scientific">Paulinella chromatophora</name>
    <dbReference type="NCBI Taxonomy" id="39717"/>
    <lineage>
        <taxon>Eukaryota</taxon>
        <taxon>Sar</taxon>
        <taxon>Rhizaria</taxon>
        <taxon>Cercozoa</taxon>
        <taxon>Imbricatea</taxon>
        <taxon>Silicofilosea</taxon>
        <taxon>Euglyphida</taxon>
        <taxon>Paulinellidae</taxon>
        <taxon>Paulinella</taxon>
    </lineage>
</organism>
<protein>
    <recommendedName>
        <fullName evidence="6">30S ribosomal protein 3, chloroplastic</fullName>
    </recommendedName>
</protein>
<evidence type="ECO:0000313" key="7">
    <source>
        <dbReference type="EMBL" id="ACB42662.1"/>
    </source>
</evidence>
<dbReference type="RefSeq" id="YP_002048872.1">
    <property type="nucleotide sequence ID" value="NC_011087.1"/>
</dbReference>
<dbReference type="Gene3D" id="3.30.390.140">
    <property type="match status" value="1"/>
</dbReference>
<sequence length="171" mass="18732">MSTESMMASEITPMELDIKSSSGEIIISINETDDLVTEVIEGRPASRGGNTALATATIDADGIPSGYTPKADEGRFMLKILWLPENVALAVDQIVGGGPSPLTAYFFWPREDAWEILKNELEAKSWITDNERIEILNKATEVINYWQGDGKGKNLEEAKSKFLDVTFCGTA</sequence>
<dbReference type="GeneID" id="6481211"/>
<keyword evidence="4" id="KW-0689">Ribosomal protein</keyword>
<evidence type="ECO:0000256" key="6">
    <source>
        <dbReference type="ARBA" id="ARBA00035379"/>
    </source>
</evidence>
<reference evidence="7" key="2">
    <citation type="journal article" date="2008" name="Curr. Biol.">
        <title>Chromatophore genome sequence of Paulinella sheds light on acquisition of photosynthesis by eukaryotes.</title>
        <authorList>
            <person name="Nowack E.C.M."/>
            <person name="Melkonian M."/>
            <person name="Gloeckner G."/>
        </authorList>
    </citation>
    <scope>NUCLEOTIDE SEQUENCE [LARGE SCALE GENOMIC DNA]</scope>
</reference>
<dbReference type="AlphaFoldDB" id="B1X3Z3"/>
<dbReference type="EMBL" id="CP000815">
    <property type="protein sequence ID" value="ACB42662.1"/>
    <property type="molecule type" value="Genomic_DNA"/>
</dbReference>
<dbReference type="NCBIfam" id="NF002740">
    <property type="entry name" value="PRK02724.1"/>
    <property type="match status" value="1"/>
</dbReference>
<dbReference type="PANTHER" id="PTHR35108:SF1">
    <property type="entry name" value="OS04G0461100 PROTEIN"/>
    <property type="match status" value="1"/>
</dbReference>
<evidence type="ECO:0000256" key="3">
    <source>
        <dbReference type="ARBA" id="ARBA00011458"/>
    </source>
</evidence>
<dbReference type="GO" id="GO:0006412">
    <property type="term" value="P:translation"/>
    <property type="evidence" value="ECO:0007669"/>
    <property type="project" value="InterPro"/>
</dbReference>
<dbReference type="PANTHER" id="PTHR35108">
    <property type="entry name" value="30S RIBOSOMAL PROTEIN 3, CHLOROPLASTIC"/>
    <property type="match status" value="1"/>
</dbReference>
<comment type="function">
    <text evidence="1">Probably a ribosomal protein or a ribosome-associated protein.</text>
</comment>
<geneLocation type="organellar chromatophore" evidence="7"/>
<proteinExistence type="inferred from homology"/>
<reference evidence="7" key="1">
    <citation type="submission" date="2007-08" db="EMBL/GenBank/DDBJ databases">
        <authorList>
            <person name="Gloeckner G."/>
            <person name="Nowack E."/>
            <person name="Melkonian M."/>
        </authorList>
    </citation>
    <scope>NUCLEOTIDE SEQUENCE</scope>
</reference>
<evidence type="ECO:0000256" key="1">
    <source>
        <dbReference type="ARBA" id="ARBA00002396"/>
    </source>
</evidence>
<keyword evidence="5" id="KW-0687">Ribonucleoprotein</keyword>
<evidence type="ECO:0000256" key="4">
    <source>
        <dbReference type="ARBA" id="ARBA00022980"/>
    </source>
</evidence>
<keyword evidence="7" id="KW-0934">Plastid</keyword>
<accession>B1X3Z3</accession>
<comment type="subunit">
    <text evidence="3">Part of the 30S ribosomal subunit.</text>
</comment>
<name>B1X3Z3_PAUCH</name>
<dbReference type="InterPro" id="IPR006924">
    <property type="entry name" value="Ribosomal_cS23-like"/>
</dbReference>
<gene>
    <name evidence="7" type="primary">ycf65</name>
    <name evidence="7" type="ordered locus">PCC_0212</name>
</gene>
<dbReference type="GO" id="GO:1990904">
    <property type="term" value="C:ribonucleoprotein complex"/>
    <property type="evidence" value="ECO:0007669"/>
    <property type="project" value="UniProtKB-KW"/>
</dbReference>
<dbReference type="InterPro" id="IPR057257">
    <property type="entry name" value="Ribosomal_cS23"/>
</dbReference>
<dbReference type="GO" id="GO:0003735">
    <property type="term" value="F:structural constituent of ribosome"/>
    <property type="evidence" value="ECO:0007669"/>
    <property type="project" value="InterPro"/>
</dbReference>